<reference evidence="14" key="1">
    <citation type="submission" date="2022-05" db="EMBL/GenBank/DDBJ databases">
        <title>An RpoN-dependent PEP-CTERM gene is involved in floc formation of an Aquincola tertiaricarbonis strain.</title>
        <authorList>
            <person name="Qiu D."/>
            <person name="Xia M."/>
        </authorList>
    </citation>
    <scope>NUCLEOTIDE SEQUENCE</scope>
    <source>
        <strain evidence="14">RN12</strain>
    </source>
</reference>
<dbReference type="RefSeq" id="WP_250200000.1">
    <property type="nucleotide sequence ID" value="NZ_CP097636.1"/>
</dbReference>
<dbReference type="Proteomes" id="UP001056201">
    <property type="component" value="Chromosome 2"/>
</dbReference>
<dbReference type="Pfam" id="PF02606">
    <property type="entry name" value="LpxK"/>
    <property type="match status" value="1"/>
</dbReference>
<evidence type="ECO:0000256" key="2">
    <source>
        <dbReference type="ARBA" id="ARBA00004870"/>
    </source>
</evidence>
<comment type="function">
    <text evidence="1 13">Transfers the gamma-phosphate of ATP to the 4'-position of a tetraacyldisaccharide 1-phosphate intermediate (termed DS-1-P) to form tetraacyldisaccharide 1,4'-bis-phosphate (lipid IVA).</text>
</comment>
<dbReference type="GO" id="GO:0009029">
    <property type="term" value="F:lipid-A 4'-kinase activity"/>
    <property type="evidence" value="ECO:0007669"/>
    <property type="project" value="UniProtKB-EC"/>
</dbReference>
<dbReference type="NCBIfam" id="TIGR00682">
    <property type="entry name" value="lpxK"/>
    <property type="match status" value="1"/>
</dbReference>
<dbReference type="PANTHER" id="PTHR42724">
    <property type="entry name" value="TETRAACYLDISACCHARIDE 4'-KINASE"/>
    <property type="match status" value="1"/>
</dbReference>
<evidence type="ECO:0000256" key="8">
    <source>
        <dbReference type="ARBA" id="ARBA00022741"/>
    </source>
</evidence>
<dbReference type="EMBL" id="CP097636">
    <property type="protein sequence ID" value="URI11809.1"/>
    <property type="molecule type" value="Genomic_DNA"/>
</dbReference>
<evidence type="ECO:0000256" key="6">
    <source>
        <dbReference type="ARBA" id="ARBA00022556"/>
    </source>
</evidence>
<evidence type="ECO:0000256" key="3">
    <source>
        <dbReference type="ARBA" id="ARBA00012071"/>
    </source>
</evidence>
<sequence length="350" mass="36842">MASPAPPPSAAAAGLAGWLQRQWWQPRPSAGARLLQPLSWLYAALAAAHRRRSKPGVADVPVVVVGNLIAGGAGKTPSVIALVRWLREAGWTPAVISRGYGRQGGDGIAEVQPGQPARSTGDEPLLIRLRAGVPVWVGSDRLAVLQALRRAHPAVNIVVSDDGLQHHRLPRDVQVVVFDERGAGNGLLLPAGPLREPLPTVLPPRTVVLYNAPAPSTPLPGHVAQRGLSGLTPLADWWAGAPATQPLLSLQGRPLLAAAGIAAPERFFGMLAAAGLVFDRLPLPDHDDLDPLPWPAATPDVLVTEKDAVKLAPARLPPGQRVWVATLDFRLPPGFAAALQHLLPQPPTAP</sequence>
<keyword evidence="11 13" id="KW-0443">Lipid metabolism</keyword>
<keyword evidence="15" id="KW-1185">Reference proteome</keyword>
<evidence type="ECO:0000256" key="1">
    <source>
        <dbReference type="ARBA" id="ARBA00002274"/>
    </source>
</evidence>
<evidence type="ECO:0000256" key="9">
    <source>
        <dbReference type="ARBA" id="ARBA00022777"/>
    </source>
</evidence>
<dbReference type="EC" id="2.7.1.130" evidence="3 13"/>
<comment type="similarity">
    <text evidence="13">Belongs to the LpxK family.</text>
</comment>
<evidence type="ECO:0000256" key="11">
    <source>
        <dbReference type="ARBA" id="ARBA00023098"/>
    </source>
</evidence>
<proteinExistence type="inferred from homology"/>
<comment type="catalytic activity">
    <reaction evidence="13">
        <text>a lipid A disaccharide + ATP = a lipid IVA + ADP + H(+)</text>
        <dbReference type="Rhea" id="RHEA:67840"/>
        <dbReference type="ChEBI" id="CHEBI:15378"/>
        <dbReference type="ChEBI" id="CHEBI:30616"/>
        <dbReference type="ChEBI" id="CHEBI:176343"/>
        <dbReference type="ChEBI" id="CHEBI:176425"/>
        <dbReference type="ChEBI" id="CHEBI:456216"/>
        <dbReference type="EC" id="2.7.1.130"/>
    </reaction>
</comment>
<comment type="pathway">
    <text evidence="2 13">Glycolipid biosynthesis; lipid IV(A) biosynthesis; lipid IV(A) from (3R)-3-hydroxytetradecanoyl-[acyl-carrier-protein] and UDP-N-acetyl-alpha-D-glucosamine: step 6/6.</text>
</comment>
<evidence type="ECO:0000256" key="12">
    <source>
        <dbReference type="ARBA" id="ARBA00029757"/>
    </source>
</evidence>
<dbReference type="SUPFAM" id="SSF52540">
    <property type="entry name" value="P-loop containing nucleoside triphosphate hydrolases"/>
    <property type="match status" value="1"/>
</dbReference>
<gene>
    <name evidence="13 14" type="primary">lpxK</name>
    <name evidence="14" type="ORF">MW290_23125</name>
</gene>
<name>A0ABY4SFJ8_AQUTE</name>
<evidence type="ECO:0000256" key="4">
    <source>
        <dbReference type="ARBA" id="ARBA00016436"/>
    </source>
</evidence>
<keyword evidence="5 13" id="KW-0444">Lipid biosynthesis</keyword>
<dbReference type="InterPro" id="IPR003758">
    <property type="entry name" value="LpxK"/>
</dbReference>
<dbReference type="InterPro" id="IPR027417">
    <property type="entry name" value="P-loop_NTPase"/>
</dbReference>
<evidence type="ECO:0000256" key="7">
    <source>
        <dbReference type="ARBA" id="ARBA00022679"/>
    </source>
</evidence>
<keyword evidence="10 13" id="KW-0067">ATP-binding</keyword>
<keyword evidence="9 13" id="KW-0418">Kinase</keyword>
<protein>
    <recommendedName>
        <fullName evidence="4 13">Tetraacyldisaccharide 4'-kinase</fullName>
        <ecNumber evidence="3 13">2.7.1.130</ecNumber>
    </recommendedName>
    <alternativeName>
        <fullName evidence="12 13">Lipid A 4'-kinase</fullName>
    </alternativeName>
</protein>
<accession>A0ABY4SFJ8</accession>
<dbReference type="HAMAP" id="MF_00409">
    <property type="entry name" value="LpxK"/>
    <property type="match status" value="1"/>
</dbReference>
<keyword evidence="6 13" id="KW-0441">Lipid A biosynthesis</keyword>
<feature type="binding site" evidence="13">
    <location>
        <begin position="69"/>
        <end position="76"/>
    </location>
    <ligand>
        <name>ATP</name>
        <dbReference type="ChEBI" id="CHEBI:30616"/>
    </ligand>
</feature>
<evidence type="ECO:0000313" key="15">
    <source>
        <dbReference type="Proteomes" id="UP001056201"/>
    </source>
</evidence>
<keyword evidence="8 13" id="KW-0547">Nucleotide-binding</keyword>
<evidence type="ECO:0000256" key="5">
    <source>
        <dbReference type="ARBA" id="ARBA00022516"/>
    </source>
</evidence>
<dbReference type="PANTHER" id="PTHR42724:SF1">
    <property type="entry name" value="TETRAACYLDISACCHARIDE 4'-KINASE, MITOCHONDRIAL-RELATED"/>
    <property type="match status" value="1"/>
</dbReference>
<keyword evidence="7 13" id="KW-0808">Transferase</keyword>
<evidence type="ECO:0000313" key="14">
    <source>
        <dbReference type="EMBL" id="URI11809.1"/>
    </source>
</evidence>
<evidence type="ECO:0000256" key="10">
    <source>
        <dbReference type="ARBA" id="ARBA00022840"/>
    </source>
</evidence>
<organism evidence="14 15">
    <name type="scientific">Aquincola tertiaricarbonis</name>
    <dbReference type="NCBI Taxonomy" id="391953"/>
    <lineage>
        <taxon>Bacteria</taxon>
        <taxon>Pseudomonadati</taxon>
        <taxon>Pseudomonadota</taxon>
        <taxon>Betaproteobacteria</taxon>
        <taxon>Burkholderiales</taxon>
        <taxon>Sphaerotilaceae</taxon>
        <taxon>Aquincola</taxon>
    </lineage>
</organism>
<evidence type="ECO:0000256" key="13">
    <source>
        <dbReference type="HAMAP-Rule" id="MF_00409"/>
    </source>
</evidence>